<feature type="compositionally biased region" description="Acidic residues" evidence="1">
    <location>
        <begin position="428"/>
        <end position="439"/>
    </location>
</feature>
<dbReference type="Proteomes" id="UP000026962">
    <property type="component" value="Chromosome 4"/>
</dbReference>
<keyword evidence="3" id="KW-1185">Reference proteome</keyword>
<organism evidence="2">
    <name type="scientific">Oryza punctata</name>
    <name type="common">Red rice</name>
    <dbReference type="NCBI Taxonomy" id="4537"/>
    <lineage>
        <taxon>Eukaryota</taxon>
        <taxon>Viridiplantae</taxon>
        <taxon>Streptophyta</taxon>
        <taxon>Embryophyta</taxon>
        <taxon>Tracheophyta</taxon>
        <taxon>Spermatophyta</taxon>
        <taxon>Magnoliopsida</taxon>
        <taxon>Liliopsida</taxon>
        <taxon>Poales</taxon>
        <taxon>Poaceae</taxon>
        <taxon>BOP clade</taxon>
        <taxon>Oryzoideae</taxon>
        <taxon>Oryzeae</taxon>
        <taxon>Oryzinae</taxon>
        <taxon>Oryza</taxon>
    </lineage>
</organism>
<feature type="region of interest" description="Disordered" evidence="1">
    <location>
        <begin position="41"/>
        <end position="60"/>
    </location>
</feature>
<accession>A0A0E0KSF8</accession>
<evidence type="ECO:0000313" key="3">
    <source>
        <dbReference type="Proteomes" id="UP000026962"/>
    </source>
</evidence>
<dbReference type="Gramene" id="OPUNC04G15520.1">
    <property type="protein sequence ID" value="OPUNC04G15520.1"/>
    <property type="gene ID" value="OPUNC04G15520"/>
</dbReference>
<dbReference type="OMA" id="QFAPYIM"/>
<reference evidence="2" key="2">
    <citation type="submission" date="2018-05" db="EMBL/GenBank/DDBJ databases">
        <title>OpunRS2 (Oryza punctata Reference Sequence Version 2).</title>
        <authorList>
            <person name="Zhang J."/>
            <person name="Kudrna D."/>
            <person name="Lee S."/>
            <person name="Talag J."/>
            <person name="Welchert J."/>
            <person name="Wing R.A."/>
        </authorList>
    </citation>
    <scope>NUCLEOTIDE SEQUENCE [LARGE SCALE GENOMIC DNA]</scope>
</reference>
<dbReference type="AlphaFoldDB" id="A0A0E0KSF8"/>
<dbReference type="EnsemblPlants" id="OPUNC04G15520.1">
    <property type="protein sequence ID" value="OPUNC04G15520.1"/>
    <property type="gene ID" value="OPUNC04G15520"/>
</dbReference>
<protein>
    <submittedName>
        <fullName evidence="2">Uncharacterized protein</fullName>
    </submittedName>
</protein>
<feature type="region of interest" description="Disordered" evidence="1">
    <location>
        <begin position="405"/>
        <end position="439"/>
    </location>
</feature>
<sequence>MRPYLDLYYHSQPPSPPLPAAAGELALDSLRCMPPPLLSFSASPSRRSGERKLPVDWAGPGPHHAGTQAGMRSFGFFQFAPYIMASRTLSRYESGDLISGATLCKSRSAAGAGRCTGELLGDGSGEELFVDGLMLFHDGIYSALSKKIVGRGTDVRPVEGLEFFHGGHSRELAGDAASAHLSEDALGLFRKVHYFVRPSRIVGVGTCALPRPGLSASAPAFYPTTASSSSAQVMPAVSGRLSPIARPTASSPDFPPERLWFHPYGEQKIKGGRSDLLGPEFGLLAEQKRLVQIHFDLKEEMHLRHNKEIENAFIPETRLAPGVEQDQLGDCKKAVRCLRRQLQDVNGEQHVGVPKLGLPGAEENVACNNTAAHKEFSEFPGSEIKFGSINIRDIPLLQGRQAAVAQPNPELDRRTSGLTPARSSSLDQETDQELNENLF</sequence>
<evidence type="ECO:0000256" key="1">
    <source>
        <dbReference type="SAM" id="MobiDB-lite"/>
    </source>
</evidence>
<feature type="compositionally biased region" description="Polar residues" evidence="1">
    <location>
        <begin position="416"/>
        <end position="427"/>
    </location>
</feature>
<proteinExistence type="predicted"/>
<reference evidence="2" key="1">
    <citation type="submission" date="2015-04" db="UniProtKB">
        <authorList>
            <consortium name="EnsemblPlants"/>
        </authorList>
    </citation>
    <scope>IDENTIFICATION</scope>
</reference>
<name>A0A0E0KSF8_ORYPU</name>
<evidence type="ECO:0000313" key="2">
    <source>
        <dbReference type="EnsemblPlants" id="OPUNC04G15520.1"/>
    </source>
</evidence>